<dbReference type="HOGENOM" id="CLU_1723511_0_0_1"/>
<dbReference type="Proteomes" id="UP000054279">
    <property type="component" value="Unassembled WGS sequence"/>
</dbReference>
<accession>A0A0C9W233</accession>
<evidence type="ECO:0000313" key="1">
    <source>
        <dbReference type="EMBL" id="KIJ45026.1"/>
    </source>
</evidence>
<sequence>MTGFEDQPLEILDKVINNVEDPKDILSLSLTSKDTVTSPSPTIFTTAHIRCDPRNNELWKSLAERPRLAQFAHKLEFVPLFYIQRLNHKPSGPPLPPRIVELSFQVPRISADELVQMQNILPAILLSMIHLNRLSGCVYIINLDPHFQLRIW</sequence>
<evidence type="ECO:0008006" key="3">
    <source>
        <dbReference type="Google" id="ProtNLM"/>
    </source>
</evidence>
<organism evidence="1 2">
    <name type="scientific">Sphaerobolus stellatus (strain SS14)</name>
    <dbReference type="NCBI Taxonomy" id="990650"/>
    <lineage>
        <taxon>Eukaryota</taxon>
        <taxon>Fungi</taxon>
        <taxon>Dikarya</taxon>
        <taxon>Basidiomycota</taxon>
        <taxon>Agaricomycotina</taxon>
        <taxon>Agaricomycetes</taxon>
        <taxon>Phallomycetidae</taxon>
        <taxon>Geastrales</taxon>
        <taxon>Sphaerobolaceae</taxon>
        <taxon>Sphaerobolus</taxon>
    </lineage>
</organism>
<protein>
    <recommendedName>
        <fullName evidence="3">F-box domain-containing protein</fullName>
    </recommendedName>
</protein>
<reference evidence="1 2" key="1">
    <citation type="submission" date="2014-06" db="EMBL/GenBank/DDBJ databases">
        <title>Evolutionary Origins and Diversification of the Mycorrhizal Mutualists.</title>
        <authorList>
            <consortium name="DOE Joint Genome Institute"/>
            <consortium name="Mycorrhizal Genomics Consortium"/>
            <person name="Kohler A."/>
            <person name="Kuo A."/>
            <person name="Nagy L.G."/>
            <person name="Floudas D."/>
            <person name="Copeland A."/>
            <person name="Barry K.W."/>
            <person name="Cichocki N."/>
            <person name="Veneault-Fourrey C."/>
            <person name="LaButti K."/>
            <person name="Lindquist E.A."/>
            <person name="Lipzen A."/>
            <person name="Lundell T."/>
            <person name="Morin E."/>
            <person name="Murat C."/>
            <person name="Riley R."/>
            <person name="Ohm R."/>
            <person name="Sun H."/>
            <person name="Tunlid A."/>
            <person name="Henrissat B."/>
            <person name="Grigoriev I.V."/>
            <person name="Hibbett D.S."/>
            <person name="Martin F."/>
        </authorList>
    </citation>
    <scope>NUCLEOTIDE SEQUENCE [LARGE SCALE GENOMIC DNA]</scope>
    <source>
        <strain evidence="1 2">SS14</strain>
    </source>
</reference>
<keyword evidence="2" id="KW-1185">Reference proteome</keyword>
<name>A0A0C9W233_SPHS4</name>
<gene>
    <name evidence="1" type="ORF">M422DRAFT_47134</name>
</gene>
<proteinExistence type="predicted"/>
<dbReference type="AlphaFoldDB" id="A0A0C9W233"/>
<evidence type="ECO:0000313" key="2">
    <source>
        <dbReference type="Proteomes" id="UP000054279"/>
    </source>
</evidence>
<dbReference type="EMBL" id="KN837114">
    <property type="protein sequence ID" value="KIJ45026.1"/>
    <property type="molecule type" value="Genomic_DNA"/>
</dbReference>